<gene>
    <name evidence="2" type="ORF">VMF7928_04424</name>
</gene>
<reference evidence="2" key="1">
    <citation type="submission" date="2021-11" db="EMBL/GenBank/DDBJ databases">
        <authorList>
            <person name="Rodrigo-Torres L."/>
            <person name="Arahal R. D."/>
            <person name="Lucena T."/>
        </authorList>
    </citation>
    <scope>NUCLEOTIDE SEQUENCE</scope>
    <source>
        <strain evidence="2">CECT 7928</strain>
    </source>
</reference>
<evidence type="ECO:0000256" key="1">
    <source>
        <dbReference type="SAM" id="Coils"/>
    </source>
</evidence>
<name>A0ABN8EBM7_9VIBR</name>
<evidence type="ECO:0000313" key="2">
    <source>
        <dbReference type="EMBL" id="CAH0543148.1"/>
    </source>
</evidence>
<protein>
    <recommendedName>
        <fullName evidence="4">Chromosome partition protein Smc</fullName>
    </recommendedName>
</protein>
<dbReference type="EMBL" id="CAKLDM010000004">
    <property type="protein sequence ID" value="CAH0543148.1"/>
    <property type="molecule type" value="Genomic_DNA"/>
</dbReference>
<dbReference type="Proteomes" id="UP000838748">
    <property type="component" value="Unassembled WGS sequence"/>
</dbReference>
<feature type="coiled-coil region" evidence="1">
    <location>
        <begin position="105"/>
        <end position="132"/>
    </location>
</feature>
<feature type="coiled-coil region" evidence="1">
    <location>
        <begin position="160"/>
        <end position="201"/>
    </location>
</feature>
<comment type="caution">
    <text evidence="2">The sequence shown here is derived from an EMBL/GenBank/DDBJ whole genome shotgun (WGS) entry which is preliminary data.</text>
</comment>
<organism evidence="2 3">
    <name type="scientific">Vibrio marisflavi CECT 7928</name>
    <dbReference type="NCBI Taxonomy" id="634439"/>
    <lineage>
        <taxon>Bacteria</taxon>
        <taxon>Pseudomonadati</taxon>
        <taxon>Pseudomonadota</taxon>
        <taxon>Gammaproteobacteria</taxon>
        <taxon>Vibrionales</taxon>
        <taxon>Vibrionaceae</taxon>
        <taxon>Vibrio</taxon>
    </lineage>
</organism>
<keyword evidence="3" id="KW-1185">Reference proteome</keyword>
<dbReference type="RefSeq" id="WP_237364023.1">
    <property type="nucleotide sequence ID" value="NZ_CAKLDM010000004.1"/>
</dbReference>
<accession>A0ABN8EBM7</accession>
<evidence type="ECO:0000313" key="3">
    <source>
        <dbReference type="Proteomes" id="UP000838748"/>
    </source>
</evidence>
<keyword evidence="1" id="KW-0175">Coiled coil</keyword>
<evidence type="ECO:0008006" key="4">
    <source>
        <dbReference type="Google" id="ProtNLM"/>
    </source>
</evidence>
<sequence length="450" mass="51005">MQQTQSEHYFTVDLPWDIPAEVLPHVDNLEIDVIKLQQHIIDEQTFKLNQRQGFADVELKAKYEALLNERTEILESRSRAYAETDYMRDKRNESDELAKTLAGENESLKIKLNSVLSEREKLQKALKLANDEIEGIPTLVQNKVKAELARLGGIVNKKELDQLKSDLERVNNERSLAADKNKALNKKYSQLEKEHAKQGEKVQGLTQLTESLIRQNEASEAGVLNADDNYKNFIEHLDEQLHYIGMLNQENEQVKNDNLYLTLMKEHDDLKPVFSADGWKAYILSRVTALFDGGIEPDHSYGLAHVMNSRGEGHIAFVDTNGQLQIPESVHEAIRLPKEHHDALVSGIKSLSVSEIEAAVANSTARTRNIVRNARLLDLDWTRAVEVVDIGKRLSKFINQDQLVNVVNQLENAKKLIPRNQAAVNRVNKRFGTNFVLANAGKGKSKRKGR</sequence>
<proteinExistence type="predicted"/>